<dbReference type="Proteomes" id="UP000061704">
    <property type="component" value="Chromosome"/>
</dbReference>
<evidence type="ECO:0000259" key="4">
    <source>
        <dbReference type="Pfam" id="PF04715"/>
    </source>
</evidence>
<reference evidence="5 6" key="1">
    <citation type="journal article" date="2011" name="Genome Biol. Evol.">
        <title>Reductive evolution of bacterial genome in insect gut environment.</title>
        <authorList>
            <person name="Nikoh N."/>
            <person name="Hosokawa T."/>
            <person name="Ohshima K."/>
            <person name="Hattori M."/>
            <person name="Fukatsu T."/>
        </authorList>
    </citation>
    <scope>NUCLEOTIDE SEQUENCE [LARGE SCALE GENOMIC DNA]</scope>
    <source>
        <strain evidence="5 6">Mpkobe</strain>
    </source>
</reference>
<dbReference type="STRING" id="476281.ICMP_225"/>
<dbReference type="NCBIfam" id="TIGR00553">
    <property type="entry name" value="pabB"/>
    <property type="match status" value="1"/>
</dbReference>
<dbReference type="HOGENOM" id="CLU_006493_7_2_6"/>
<organism evidence="5 6">
    <name type="scientific">Candidatus Ishikawaella capsulata Mpkobe</name>
    <dbReference type="NCBI Taxonomy" id="476281"/>
    <lineage>
        <taxon>Bacteria</taxon>
        <taxon>Pseudomonadati</taxon>
        <taxon>Pseudomonadota</taxon>
        <taxon>Gammaproteobacteria</taxon>
        <taxon>Enterobacterales</taxon>
        <taxon>Enterobacteriaceae</taxon>
        <taxon>Candidatus Ishikawella</taxon>
    </lineage>
</organism>
<dbReference type="InterPro" id="IPR005801">
    <property type="entry name" value="ADC_synthase"/>
</dbReference>
<dbReference type="Gene3D" id="3.60.120.10">
    <property type="entry name" value="Anthranilate synthase"/>
    <property type="match status" value="1"/>
</dbReference>
<dbReference type="AlphaFoldDB" id="C5WCM9"/>
<feature type="domain" description="Chorismate-utilising enzyme C-terminal" evidence="3">
    <location>
        <begin position="187"/>
        <end position="439"/>
    </location>
</feature>
<evidence type="ECO:0000256" key="2">
    <source>
        <dbReference type="ARBA" id="ARBA00022679"/>
    </source>
</evidence>
<evidence type="ECO:0000256" key="1">
    <source>
        <dbReference type="ARBA" id="ARBA00013139"/>
    </source>
</evidence>
<dbReference type="EMBL" id="AP010872">
    <property type="protein sequence ID" value="BAH83085.1"/>
    <property type="molecule type" value="Genomic_DNA"/>
</dbReference>
<dbReference type="RefSeq" id="WP_041069016.1">
    <property type="nucleotide sequence ID" value="NZ_AP010872.1"/>
</dbReference>
<dbReference type="PANTHER" id="PTHR11236:SF50">
    <property type="entry name" value="AMINODEOXYCHORISMATE SYNTHASE COMPONENT 1"/>
    <property type="match status" value="1"/>
</dbReference>
<dbReference type="SUPFAM" id="SSF56322">
    <property type="entry name" value="ADC synthase"/>
    <property type="match status" value="1"/>
</dbReference>
<dbReference type="InterPro" id="IPR005802">
    <property type="entry name" value="ADC_synth_comp_1"/>
</dbReference>
<evidence type="ECO:0000259" key="3">
    <source>
        <dbReference type="Pfam" id="PF00425"/>
    </source>
</evidence>
<evidence type="ECO:0000313" key="6">
    <source>
        <dbReference type="Proteomes" id="UP000061704"/>
    </source>
</evidence>
<dbReference type="Pfam" id="PF00425">
    <property type="entry name" value="Chorismate_bind"/>
    <property type="match status" value="1"/>
</dbReference>
<sequence>MILKKLILDYSPESWMKYFSAISHLPWAILLSSGQADHDDNRFDIITADPVITLTTCRKKTTIIKNNKIYSSFDDPLVILQQQLCHFNCSLENHPDLPFIGGAMGLFGYDLGRHFEKLPSHSQADLQTPDMTIGIYNWSVIIDHHLQKVTLVSLENPYSRYTWLIQYRNIKIPVFKLTSPWNTNIDFKQYSDKFNKIKEFITFGDCYQVNLGQRFHANYCGDEWQAFCELNVTNKAPFSAFLRLPYSCLLSFSPERFIKLNDKIITTSPIKGTLPRLYDPVSDQLQIQKLSSSLKERAENLMIVDLLRNDLGSIAKPGSVCVTKLFEVKSFPAVHHLVSTVQAYLDNGNATDLLRACFPGGSITGVPKIRAMEIIEELEPHCRNAWCGSIGYISLCGQMDTNINIRSIIAEKQKMYCSAGGGIVADSDLEKEYKETLDKIKNIMLILNSF</sequence>
<dbReference type="OrthoDB" id="9803598at2"/>
<keyword evidence="6" id="KW-1185">Reference proteome</keyword>
<dbReference type="PRINTS" id="PR00095">
    <property type="entry name" value="ANTSNTHASEI"/>
</dbReference>
<dbReference type="PANTHER" id="PTHR11236">
    <property type="entry name" value="AMINOBENZOATE/ANTHRANILATE SYNTHASE"/>
    <property type="match status" value="1"/>
</dbReference>
<dbReference type="InterPro" id="IPR019999">
    <property type="entry name" value="Anth_synth_I-like"/>
</dbReference>
<keyword evidence="2" id="KW-0808">Transferase</keyword>
<feature type="domain" description="Anthranilate synthase component I N-terminal" evidence="4">
    <location>
        <begin position="19"/>
        <end position="151"/>
    </location>
</feature>
<dbReference type="InterPro" id="IPR006805">
    <property type="entry name" value="Anth_synth_I_N"/>
</dbReference>
<dbReference type="InterPro" id="IPR015890">
    <property type="entry name" value="Chorismate_C"/>
</dbReference>
<protein>
    <recommendedName>
        <fullName evidence="1">aminodeoxychorismate synthase</fullName>
        <ecNumber evidence="1">2.6.1.85</ecNumber>
    </recommendedName>
</protein>
<dbReference type="Pfam" id="PF04715">
    <property type="entry name" value="Anth_synt_I_N"/>
    <property type="match status" value="1"/>
</dbReference>
<dbReference type="GO" id="GO:0000162">
    <property type="term" value="P:L-tryptophan biosynthetic process"/>
    <property type="evidence" value="ECO:0007669"/>
    <property type="project" value="TreeGrafter"/>
</dbReference>
<proteinExistence type="predicted"/>
<dbReference type="GO" id="GO:0046820">
    <property type="term" value="F:4-amino-4-deoxychorismate synthase activity"/>
    <property type="evidence" value="ECO:0007669"/>
    <property type="project" value="UniProtKB-EC"/>
</dbReference>
<dbReference type="GO" id="GO:0009396">
    <property type="term" value="P:folic acid-containing compound biosynthetic process"/>
    <property type="evidence" value="ECO:0007669"/>
    <property type="project" value="InterPro"/>
</dbReference>
<accession>C5WCM9</accession>
<dbReference type="KEGG" id="icp:ICMP_225"/>
<dbReference type="EC" id="2.6.1.85" evidence="1"/>
<evidence type="ECO:0000313" key="5">
    <source>
        <dbReference type="EMBL" id="BAH83085.1"/>
    </source>
</evidence>
<gene>
    <name evidence="5" type="primary">pabB</name>
    <name evidence="5" type="ORF">ICMP_225</name>
</gene>
<dbReference type="NCBIfam" id="NF012009">
    <property type="entry name" value="PRK15465.1"/>
    <property type="match status" value="1"/>
</dbReference>
<name>C5WCM9_9ENTR</name>